<name>A0ABV6YMT5_UNCEI</name>
<evidence type="ECO:0000256" key="6">
    <source>
        <dbReference type="ARBA" id="ARBA00023239"/>
    </source>
</evidence>
<keyword evidence="2" id="KW-0004">4Fe-4S</keyword>
<proteinExistence type="inferred from homology"/>
<dbReference type="EMBL" id="JBHPEI010000003">
    <property type="protein sequence ID" value="MFC1799356.1"/>
    <property type="molecule type" value="Genomic_DNA"/>
</dbReference>
<evidence type="ECO:0000313" key="9">
    <source>
        <dbReference type="Proteomes" id="UP001594288"/>
    </source>
</evidence>
<keyword evidence="3" id="KW-0479">Metal-binding</keyword>
<evidence type="ECO:0000259" key="7">
    <source>
        <dbReference type="Pfam" id="PF05681"/>
    </source>
</evidence>
<accession>A0ABV6YMT5</accession>
<keyword evidence="9" id="KW-1185">Reference proteome</keyword>
<gene>
    <name evidence="8" type="ORF">ACFL2Z_00380</name>
</gene>
<reference evidence="8 9" key="1">
    <citation type="submission" date="2024-09" db="EMBL/GenBank/DDBJ databases">
        <authorList>
            <person name="D'Angelo T."/>
        </authorList>
    </citation>
    <scope>NUCLEOTIDE SEQUENCE [LARGE SCALE GENOMIC DNA]</scope>
    <source>
        <strain evidence="8">SAG AM-311-F02</strain>
    </source>
</reference>
<dbReference type="Pfam" id="PF05681">
    <property type="entry name" value="Fumerase"/>
    <property type="match status" value="1"/>
</dbReference>
<evidence type="ECO:0000256" key="5">
    <source>
        <dbReference type="ARBA" id="ARBA00023014"/>
    </source>
</evidence>
<evidence type="ECO:0000256" key="3">
    <source>
        <dbReference type="ARBA" id="ARBA00022723"/>
    </source>
</evidence>
<evidence type="ECO:0000313" key="8">
    <source>
        <dbReference type="EMBL" id="MFC1799356.1"/>
    </source>
</evidence>
<dbReference type="GO" id="GO:0004333">
    <property type="term" value="F:fumarate hydratase activity"/>
    <property type="evidence" value="ECO:0007669"/>
    <property type="project" value="UniProtKB-EC"/>
</dbReference>
<keyword evidence="4" id="KW-0408">Iron</keyword>
<dbReference type="InterPro" id="IPR051208">
    <property type="entry name" value="Class-I_Fumarase/Tartrate_DH"/>
</dbReference>
<evidence type="ECO:0000256" key="2">
    <source>
        <dbReference type="ARBA" id="ARBA00022485"/>
    </source>
</evidence>
<organism evidence="8 9">
    <name type="scientific">Eiseniibacteriota bacterium</name>
    <dbReference type="NCBI Taxonomy" id="2212470"/>
    <lineage>
        <taxon>Bacteria</taxon>
        <taxon>Candidatus Eiseniibacteriota</taxon>
    </lineage>
</organism>
<dbReference type="PANTHER" id="PTHR30389">
    <property type="entry name" value="FUMARATE HYDRATASE-RELATED"/>
    <property type="match status" value="1"/>
</dbReference>
<evidence type="ECO:0000256" key="1">
    <source>
        <dbReference type="ARBA" id="ARBA00008876"/>
    </source>
</evidence>
<evidence type="ECO:0000256" key="4">
    <source>
        <dbReference type="ARBA" id="ARBA00023004"/>
    </source>
</evidence>
<feature type="domain" description="Fe-S hydro-lyase tartrate dehydratase alpha-type catalytic" evidence="7">
    <location>
        <begin position="11"/>
        <end position="277"/>
    </location>
</feature>
<dbReference type="Proteomes" id="UP001594288">
    <property type="component" value="Unassembled WGS sequence"/>
</dbReference>
<dbReference type="InterPro" id="IPR004646">
    <property type="entry name" value="Fe-S_hydro-lyase_TtdA-typ_cat"/>
</dbReference>
<dbReference type="NCBIfam" id="NF004885">
    <property type="entry name" value="PRK06246.1"/>
    <property type="match status" value="1"/>
</dbReference>
<comment type="similarity">
    <text evidence="1">Belongs to the class-I fumarase family.</text>
</comment>
<dbReference type="EC" id="4.2.1.2" evidence="8"/>
<dbReference type="NCBIfam" id="TIGR00722">
    <property type="entry name" value="ttdA_fumA_fumB"/>
    <property type="match status" value="1"/>
</dbReference>
<comment type="caution">
    <text evidence="8">The sequence shown here is derived from an EMBL/GenBank/DDBJ whole genome shotgun (WGS) entry which is preliminary data.</text>
</comment>
<dbReference type="PANTHER" id="PTHR30389:SF17">
    <property type="entry name" value="L(+)-TARTRATE DEHYDRATASE SUBUNIT ALPHA-RELATED"/>
    <property type="match status" value="1"/>
</dbReference>
<keyword evidence="6 8" id="KW-0456">Lyase</keyword>
<protein>
    <submittedName>
        <fullName evidence="8">Fumarate hydratase</fullName>
        <ecNumber evidence="8">4.2.1.2</ecNumber>
    </submittedName>
</protein>
<keyword evidence="5" id="KW-0411">Iron-sulfur</keyword>
<sequence>MREVNVKDISDAVRDLSIETNCVLGEAEVSYIKKMVDVEESATGKEILSMLLENAKIAREEGISICQDTGFAVVFIELGQDVHLVGGDLGEAVSDGVARGYTEGYLRKSILSDPIKRVNTGDNTPPVIHLTIVPGEKVKVTLAPKGGGSENMSEVRMLKPSDGIEGVKDFVVERVVKSGGNPCPPIVVGVGIGGTFERCAFLAKKALLRPLGQRHSDPFYADIEEELLRRINESGVGPQGLGGRVTALDVHIETHPCHIASLPVAVNLNCHASRHGERII</sequence>